<dbReference type="RefSeq" id="XP_002951119.1">
    <property type="nucleotide sequence ID" value="XM_002951073.1"/>
</dbReference>
<reference evidence="2 3" key="1">
    <citation type="journal article" date="2010" name="Science">
        <title>Genomic analysis of organismal complexity in the multicellular green alga Volvox carteri.</title>
        <authorList>
            <person name="Prochnik S.E."/>
            <person name="Umen J."/>
            <person name="Nedelcu A.M."/>
            <person name="Hallmann A."/>
            <person name="Miller S.M."/>
            <person name="Nishii I."/>
            <person name="Ferris P."/>
            <person name="Kuo A."/>
            <person name="Mitros T."/>
            <person name="Fritz-Laylin L.K."/>
            <person name="Hellsten U."/>
            <person name="Chapman J."/>
            <person name="Simakov O."/>
            <person name="Rensing S.A."/>
            <person name="Terry A."/>
            <person name="Pangilinan J."/>
            <person name="Kapitonov V."/>
            <person name="Jurka J."/>
            <person name="Salamov A."/>
            <person name="Shapiro H."/>
            <person name="Schmutz J."/>
            <person name="Grimwood J."/>
            <person name="Lindquist E."/>
            <person name="Lucas S."/>
            <person name="Grigoriev I.V."/>
            <person name="Schmitt R."/>
            <person name="Kirk D."/>
            <person name="Rokhsar D.S."/>
        </authorList>
    </citation>
    <scope>NUCLEOTIDE SEQUENCE [LARGE SCALE GENOMIC DNA]</scope>
    <source>
        <strain evidence="3">f. Nagariensis / Eve</strain>
    </source>
</reference>
<dbReference type="GeneID" id="9616849"/>
<evidence type="ECO:0000256" key="1">
    <source>
        <dbReference type="SAM" id="MobiDB-lite"/>
    </source>
</evidence>
<organism evidence="3">
    <name type="scientific">Volvox carteri f. nagariensis</name>
    <dbReference type="NCBI Taxonomy" id="3068"/>
    <lineage>
        <taxon>Eukaryota</taxon>
        <taxon>Viridiplantae</taxon>
        <taxon>Chlorophyta</taxon>
        <taxon>core chlorophytes</taxon>
        <taxon>Chlorophyceae</taxon>
        <taxon>CS clade</taxon>
        <taxon>Chlamydomonadales</taxon>
        <taxon>Volvocaceae</taxon>
        <taxon>Volvox</taxon>
    </lineage>
</organism>
<dbReference type="KEGG" id="vcn:VOLCADRAFT_104968"/>
<feature type="compositionally biased region" description="Basic and acidic residues" evidence="1">
    <location>
        <begin position="62"/>
        <end position="71"/>
    </location>
</feature>
<name>D8TXI2_VOLCA</name>
<dbReference type="InParanoid" id="D8TXI2"/>
<evidence type="ECO:0000313" key="3">
    <source>
        <dbReference type="Proteomes" id="UP000001058"/>
    </source>
</evidence>
<dbReference type="AlphaFoldDB" id="D8TXI2"/>
<evidence type="ECO:0000313" key="2">
    <source>
        <dbReference type="EMBL" id="EFJ48013.1"/>
    </source>
</evidence>
<dbReference type="Proteomes" id="UP000001058">
    <property type="component" value="Unassembled WGS sequence"/>
</dbReference>
<gene>
    <name evidence="2" type="ORF">VOLCADRAFT_104968</name>
</gene>
<protein>
    <submittedName>
        <fullName evidence="2">Uncharacterized protein</fullName>
    </submittedName>
</protein>
<proteinExistence type="predicted"/>
<dbReference type="EMBL" id="GL378342">
    <property type="protein sequence ID" value="EFJ48013.1"/>
    <property type="molecule type" value="Genomic_DNA"/>
</dbReference>
<accession>D8TXI2</accession>
<feature type="compositionally biased region" description="Polar residues" evidence="1">
    <location>
        <begin position="77"/>
        <end position="91"/>
    </location>
</feature>
<keyword evidence="3" id="KW-1185">Reference proteome</keyword>
<feature type="region of interest" description="Disordered" evidence="1">
    <location>
        <begin position="33"/>
        <end position="130"/>
    </location>
</feature>
<sequence length="130" mass="14033">MAGLGFGSGAFSARISAWPGTWRNRNLPFAFDATHSGGRTCRKSERHSSDTSTYPPAIRALEAARNREDTHPPNPSPATTSTIGPRGSSRQHFAKWRAKPPQKAAIDAPSKKATCRPASGCSRDFDSHVE</sequence>